<dbReference type="WBParaSite" id="JU765_v2.g7703.t2">
    <property type="protein sequence ID" value="JU765_v2.g7703.t2"/>
    <property type="gene ID" value="JU765_v2.g7703"/>
</dbReference>
<sequence length="555" mass="61872">MPVTKEPGENFHLPPVKEVSLSWENLRVTTKAGRPLLKGISGATLPGEVVALMGASGAGKTTLLNTLLQRNLKGLEIEGDVLLEGRPIRKGSIGSVSAYVQQEDLFIGTLTVKEHLTMQANLRLHKNMTKEQRNERVNAVILELGLENSQNSRIGAGGIKKGISGGEAKRLAFAAEILANPALLFCDEPTTGLDSFMALQVVKCLCKLAAAGRNVVLTVHQPSSEIFEMFDKVLFLALGRVAFFGAPSQSLIFFNSCDVVIPEHCNPADILIHNLAVIPHHEEECQQRIEKICDSYQSSVYEKNVEKWQEFCRKRSGEPISGRGRDGVSNLKGALFYYISELTYATCFGIQTFMPADFPLIVREHHDGIYPMVFYYLSKVLSYLPLFTIDGILMVSISYFLIGFEKNVSAFFTTVITCMLVEWSAASVGLMVSAVSPTYAVAVSVSGPLLTVFSLTGGLYTNVGKMPHWVSWVQYLSWFRFGYESLVVNQFRFKDKLDCLPSDGTQCERDGHEVVQNLWFDEENLYWNWLYMLVYIIIVHMIGYNGILLRAKLSR</sequence>
<proteinExistence type="predicted"/>
<reference evidence="2" key="1">
    <citation type="submission" date="2022-11" db="UniProtKB">
        <authorList>
            <consortium name="WormBaseParasite"/>
        </authorList>
    </citation>
    <scope>IDENTIFICATION</scope>
</reference>
<accession>A0AC34RKW8</accession>
<protein>
    <submittedName>
        <fullName evidence="2">ABC-2 type transporter transmembrane domain-containing protein</fullName>
    </submittedName>
</protein>
<name>A0AC34RKW8_9BILA</name>
<evidence type="ECO:0000313" key="2">
    <source>
        <dbReference type="WBParaSite" id="JU765_v2.g7703.t2"/>
    </source>
</evidence>
<dbReference type="Proteomes" id="UP000887576">
    <property type="component" value="Unplaced"/>
</dbReference>
<organism evidence="1 2">
    <name type="scientific">Panagrolaimus sp. JU765</name>
    <dbReference type="NCBI Taxonomy" id="591449"/>
    <lineage>
        <taxon>Eukaryota</taxon>
        <taxon>Metazoa</taxon>
        <taxon>Ecdysozoa</taxon>
        <taxon>Nematoda</taxon>
        <taxon>Chromadorea</taxon>
        <taxon>Rhabditida</taxon>
        <taxon>Tylenchina</taxon>
        <taxon>Panagrolaimomorpha</taxon>
        <taxon>Panagrolaimoidea</taxon>
        <taxon>Panagrolaimidae</taxon>
        <taxon>Panagrolaimus</taxon>
    </lineage>
</organism>
<evidence type="ECO:0000313" key="1">
    <source>
        <dbReference type="Proteomes" id="UP000887576"/>
    </source>
</evidence>